<feature type="transmembrane region" description="Helical" evidence="2">
    <location>
        <begin position="35"/>
        <end position="53"/>
    </location>
</feature>
<dbReference type="RefSeq" id="WP_142041833.1">
    <property type="nucleotide sequence ID" value="NZ_JBHTGS010000001.1"/>
</dbReference>
<accession>A0A543AZL1</accession>
<dbReference type="Gene3D" id="3.40.50.150">
    <property type="entry name" value="Vaccinia Virus protein VP39"/>
    <property type="match status" value="1"/>
</dbReference>
<keyword evidence="4" id="KW-1185">Reference proteome</keyword>
<keyword evidence="2" id="KW-0812">Transmembrane</keyword>
<dbReference type="InParanoid" id="A0A543AZL1"/>
<feature type="transmembrane region" description="Helical" evidence="2">
    <location>
        <begin position="12"/>
        <end position="29"/>
    </location>
</feature>
<keyword evidence="3" id="KW-0808">Transferase</keyword>
<organism evidence="3 4">
    <name type="scientific">Stackebrandtia endophytica</name>
    <dbReference type="NCBI Taxonomy" id="1496996"/>
    <lineage>
        <taxon>Bacteria</taxon>
        <taxon>Bacillati</taxon>
        <taxon>Actinomycetota</taxon>
        <taxon>Actinomycetes</taxon>
        <taxon>Glycomycetales</taxon>
        <taxon>Glycomycetaceae</taxon>
        <taxon>Stackebrandtia</taxon>
    </lineage>
</organism>
<keyword evidence="1" id="KW-0175">Coiled coil</keyword>
<evidence type="ECO:0000313" key="4">
    <source>
        <dbReference type="Proteomes" id="UP000317043"/>
    </source>
</evidence>
<dbReference type="InterPro" id="IPR029063">
    <property type="entry name" value="SAM-dependent_MTases_sf"/>
</dbReference>
<dbReference type="GO" id="GO:0008168">
    <property type="term" value="F:methyltransferase activity"/>
    <property type="evidence" value="ECO:0007669"/>
    <property type="project" value="UniProtKB-KW"/>
</dbReference>
<proteinExistence type="predicted"/>
<protein>
    <submittedName>
        <fullName evidence="3">Putative O-methyltransferase YrrM</fullName>
    </submittedName>
</protein>
<keyword evidence="2" id="KW-0472">Membrane</keyword>
<keyword evidence="2" id="KW-1133">Transmembrane helix</keyword>
<dbReference type="OrthoDB" id="823440at2"/>
<dbReference type="EMBL" id="VFOW01000001">
    <property type="protein sequence ID" value="TQL78025.1"/>
    <property type="molecule type" value="Genomic_DNA"/>
</dbReference>
<comment type="caution">
    <text evidence="3">The sequence shown here is derived from an EMBL/GenBank/DDBJ whole genome shotgun (WGS) entry which is preliminary data.</text>
</comment>
<gene>
    <name evidence="3" type="ORF">FB566_3600</name>
</gene>
<feature type="coiled-coil region" evidence="1">
    <location>
        <begin position="57"/>
        <end position="105"/>
    </location>
</feature>
<evidence type="ECO:0000313" key="3">
    <source>
        <dbReference type="EMBL" id="TQL78025.1"/>
    </source>
</evidence>
<dbReference type="Pfam" id="PF13578">
    <property type="entry name" value="Methyltransf_24"/>
    <property type="match status" value="1"/>
</dbReference>
<dbReference type="Proteomes" id="UP000317043">
    <property type="component" value="Unassembled WGS sequence"/>
</dbReference>
<name>A0A543AZL1_9ACTN</name>
<dbReference type="GO" id="GO:0032259">
    <property type="term" value="P:methylation"/>
    <property type="evidence" value="ECO:0007669"/>
    <property type="project" value="UniProtKB-KW"/>
</dbReference>
<dbReference type="SUPFAM" id="SSF53335">
    <property type="entry name" value="S-adenosyl-L-methionine-dependent methyltransferases"/>
    <property type="match status" value="1"/>
</dbReference>
<evidence type="ECO:0000256" key="1">
    <source>
        <dbReference type="SAM" id="Coils"/>
    </source>
</evidence>
<sequence>MFERFLRLKVIVPVLAAMTAISIAAYVGFGLTGLVVMITCWQLMLFGVVAMVARGQRLLLRDNREQLKRANRQLADRATAEAARHDELLQRLIGLSREVAAERRQRTEEHRETQAWRKGAGAQLKALEDKYATSSELRELVEKHSEKMTSQVAVTGRKQYAKVDALSALYYGLRPPKPFPTLAGWAASPDLLRYLFNLVHDERRSSVIECGSGVTTLVMAYAMRELGGGKVIALEHLAEFAEQTRGLLEEHGVSEWAEVYHAPLTDVKIDGQSWQWYDLTRIPESEYDLLVVDGPPATVGENARFPAVPMLQDRLNVDAVVVLDDHERREERAIGKRWREQLSGWRPRYPKHDKGTLELRSPEAEARRL</sequence>
<reference evidence="3 4" key="1">
    <citation type="submission" date="2019-06" db="EMBL/GenBank/DDBJ databases">
        <title>Sequencing the genomes of 1000 actinobacteria strains.</title>
        <authorList>
            <person name="Klenk H.-P."/>
        </authorList>
    </citation>
    <scope>NUCLEOTIDE SEQUENCE [LARGE SCALE GENOMIC DNA]</scope>
    <source>
        <strain evidence="3 4">DSM 45928</strain>
    </source>
</reference>
<evidence type="ECO:0000256" key="2">
    <source>
        <dbReference type="SAM" id="Phobius"/>
    </source>
</evidence>
<keyword evidence="3" id="KW-0489">Methyltransferase</keyword>
<dbReference type="AlphaFoldDB" id="A0A543AZL1"/>